<sequence length="155" mass="17880">MVECESDAKSDLVKYFSEDTLNEIFVNEQILTKTDIFLEEKVTGPFRKWHIIISVFIVVFSIMFLICSLVKIRLPRTKAEIVADSKRRELLKKFQQKLVELKNAELDTMDYRRAVERLKQELEADTASLSPSEASIMSLCDDTQIQREGVVESSV</sequence>
<dbReference type="EMBL" id="HG994583">
    <property type="protein sequence ID" value="CAF2918494.1"/>
    <property type="molecule type" value="Genomic_DNA"/>
</dbReference>
<dbReference type="OrthoDB" id="6154284at2759"/>
<evidence type="ECO:0000313" key="1">
    <source>
        <dbReference type="EMBL" id="CAF2918494.1"/>
    </source>
</evidence>
<dbReference type="InterPro" id="IPR032006">
    <property type="entry name" value="TMIE"/>
</dbReference>
<protein>
    <submittedName>
        <fullName evidence="1">(salmon louse) hypothetical protein</fullName>
    </submittedName>
</protein>
<name>A0A7R8CXV7_LEPSM</name>
<dbReference type="Pfam" id="PF16038">
    <property type="entry name" value="TMIE"/>
    <property type="match status" value="1"/>
</dbReference>
<evidence type="ECO:0000313" key="2">
    <source>
        <dbReference type="Proteomes" id="UP000675881"/>
    </source>
</evidence>
<accession>A0A7R8CXV7</accession>
<dbReference type="Proteomes" id="UP000675881">
    <property type="component" value="Chromosome 4"/>
</dbReference>
<keyword evidence="2" id="KW-1185">Reference proteome</keyword>
<organism evidence="1 2">
    <name type="scientific">Lepeophtheirus salmonis</name>
    <name type="common">Salmon louse</name>
    <name type="synonym">Caligus salmonis</name>
    <dbReference type="NCBI Taxonomy" id="72036"/>
    <lineage>
        <taxon>Eukaryota</taxon>
        <taxon>Metazoa</taxon>
        <taxon>Ecdysozoa</taxon>
        <taxon>Arthropoda</taxon>
        <taxon>Crustacea</taxon>
        <taxon>Multicrustacea</taxon>
        <taxon>Hexanauplia</taxon>
        <taxon>Copepoda</taxon>
        <taxon>Siphonostomatoida</taxon>
        <taxon>Caligidae</taxon>
        <taxon>Lepeophtheirus</taxon>
    </lineage>
</organism>
<reference evidence="1" key="1">
    <citation type="submission" date="2021-02" db="EMBL/GenBank/DDBJ databases">
        <authorList>
            <person name="Bekaert M."/>
        </authorList>
    </citation>
    <scope>NUCLEOTIDE SEQUENCE</scope>
    <source>
        <strain evidence="1">IoA-00</strain>
    </source>
</reference>
<dbReference type="AlphaFoldDB" id="A0A7R8CXV7"/>
<dbReference type="PANTHER" id="PTHR28635">
    <property type="entry name" value="TRANSMEMBRANE INNER EAR EXPRESSED PROTEIN"/>
    <property type="match status" value="1"/>
</dbReference>
<dbReference type="PANTHER" id="PTHR28635:SF1">
    <property type="entry name" value="TRANSMEMBRANE INNER EAR EXPRESSED PROTEIN"/>
    <property type="match status" value="1"/>
</dbReference>
<gene>
    <name evidence="1" type="ORF">LSAA_9039</name>
</gene>
<proteinExistence type="predicted"/>